<dbReference type="Gene3D" id="1.10.10.10">
    <property type="entry name" value="Winged helix-like DNA-binding domain superfamily/Winged helix DNA-binding domain"/>
    <property type="match status" value="1"/>
</dbReference>
<dbReference type="GO" id="GO:0006950">
    <property type="term" value="P:response to stress"/>
    <property type="evidence" value="ECO:0007669"/>
    <property type="project" value="TreeGrafter"/>
</dbReference>
<feature type="domain" description="HTH marR-type" evidence="1">
    <location>
        <begin position="11"/>
        <end position="145"/>
    </location>
</feature>
<evidence type="ECO:0000313" key="3">
    <source>
        <dbReference type="Proteomes" id="UP000233766"/>
    </source>
</evidence>
<dbReference type="AlphaFoldDB" id="A0A2N3VH36"/>
<gene>
    <name evidence="2" type="ORF">ATK86_5388</name>
</gene>
<dbReference type="InterPro" id="IPR000835">
    <property type="entry name" value="HTH_MarR-typ"/>
</dbReference>
<keyword evidence="3" id="KW-1185">Reference proteome</keyword>
<dbReference type="SMART" id="SM00347">
    <property type="entry name" value="HTH_MARR"/>
    <property type="match status" value="1"/>
</dbReference>
<dbReference type="RefSeq" id="WP_101466790.1">
    <property type="nucleotide sequence ID" value="NZ_PJMW01000002.1"/>
</dbReference>
<dbReference type="GO" id="GO:0003700">
    <property type="term" value="F:DNA-binding transcription factor activity"/>
    <property type="evidence" value="ECO:0007669"/>
    <property type="project" value="InterPro"/>
</dbReference>
<dbReference type="Pfam" id="PF12802">
    <property type="entry name" value="MarR_2"/>
    <property type="match status" value="1"/>
</dbReference>
<sequence length="151" mass="16586">MSSQPPDRADVERLQDSVVAFVRAFGLHQPDSTPCGQSIPVSQAHALTELAARQPINQSELGSTLRLSKSTVSRLVGQLERRGWVERLRGTAGDGRMVELRLTPDGERLASAVAIARRQRMESLFERIPEARRCAALQALSILTEAATNDR</sequence>
<evidence type="ECO:0000259" key="1">
    <source>
        <dbReference type="PROSITE" id="PS50995"/>
    </source>
</evidence>
<organism evidence="2 3">
    <name type="scientific">Nocardia fluminea</name>
    <dbReference type="NCBI Taxonomy" id="134984"/>
    <lineage>
        <taxon>Bacteria</taxon>
        <taxon>Bacillati</taxon>
        <taxon>Actinomycetota</taxon>
        <taxon>Actinomycetes</taxon>
        <taxon>Mycobacteriales</taxon>
        <taxon>Nocardiaceae</taxon>
        <taxon>Nocardia</taxon>
    </lineage>
</organism>
<dbReference type="PRINTS" id="PR00598">
    <property type="entry name" value="HTHMARR"/>
</dbReference>
<dbReference type="PANTHER" id="PTHR33164:SF43">
    <property type="entry name" value="HTH-TYPE TRANSCRIPTIONAL REPRESSOR YETL"/>
    <property type="match status" value="1"/>
</dbReference>
<protein>
    <submittedName>
        <fullName evidence="2">MarR family transcriptional regulator</fullName>
    </submittedName>
</protein>
<reference evidence="2 3" key="1">
    <citation type="submission" date="2017-12" db="EMBL/GenBank/DDBJ databases">
        <title>Sequencing the genomes of 1000 Actinobacteria strains.</title>
        <authorList>
            <person name="Klenk H.-P."/>
        </authorList>
    </citation>
    <scope>NUCLEOTIDE SEQUENCE [LARGE SCALE GENOMIC DNA]</scope>
    <source>
        <strain evidence="2 3">DSM 44489</strain>
    </source>
</reference>
<name>A0A2N3VH36_9NOCA</name>
<accession>A0A2N3VH36</accession>
<proteinExistence type="predicted"/>
<dbReference type="InterPro" id="IPR036388">
    <property type="entry name" value="WH-like_DNA-bd_sf"/>
</dbReference>
<dbReference type="PANTHER" id="PTHR33164">
    <property type="entry name" value="TRANSCRIPTIONAL REGULATOR, MARR FAMILY"/>
    <property type="match status" value="1"/>
</dbReference>
<dbReference type="Proteomes" id="UP000233766">
    <property type="component" value="Unassembled WGS sequence"/>
</dbReference>
<dbReference type="InterPro" id="IPR036390">
    <property type="entry name" value="WH_DNA-bd_sf"/>
</dbReference>
<dbReference type="InterPro" id="IPR039422">
    <property type="entry name" value="MarR/SlyA-like"/>
</dbReference>
<dbReference type="SUPFAM" id="SSF46785">
    <property type="entry name" value="Winged helix' DNA-binding domain"/>
    <property type="match status" value="1"/>
</dbReference>
<evidence type="ECO:0000313" key="2">
    <source>
        <dbReference type="EMBL" id="PKV80948.1"/>
    </source>
</evidence>
<comment type="caution">
    <text evidence="2">The sequence shown here is derived from an EMBL/GenBank/DDBJ whole genome shotgun (WGS) entry which is preliminary data.</text>
</comment>
<dbReference type="OrthoDB" id="3830756at2"/>
<dbReference type="EMBL" id="PJMW01000002">
    <property type="protein sequence ID" value="PKV80948.1"/>
    <property type="molecule type" value="Genomic_DNA"/>
</dbReference>
<dbReference type="PROSITE" id="PS50995">
    <property type="entry name" value="HTH_MARR_2"/>
    <property type="match status" value="1"/>
</dbReference>